<dbReference type="EMBL" id="BAAANQ010000008">
    <property type="protein sequence ID" value="GAA2058732.1"/>
    <property type="molecule type" value="Genomic_DNA"/>
</dbReference>
<evidence type="ECO:0000256" key="1">
    <source>
        <dbReference type="SAM" id="Phobius"/>
    </source>
</evidence>
<protein>
    <recommendedName>
        <fullName evidence="2">TadE-like domain-containing protein</fullName>
    </recommendedName>
</protein>
<evidence type="ECO:0000313" key="4">
    <source>
        <dbReference type="Proteomes" id="UP001403094"/>
    </source>
</evidence>
<accession>A0ABP5GVL8</accession>
<feature type="transmembrane region" description="Helical" evidence="1">
    <location>
        <begin position="20"/>
        <end position="40"/>
    </location>
</feature>
<evidence type="ECO:0000313" key="3">
    <source>
        <dbReference type="EMBL" id="GAA2058732.1"/>
    </source>
</evidence>
<reference evidence="4" key="1">
    <citation type="journal article" date="2019" name="Int. J. Syst. Evol. Microbiol.">
        <title>The Global Catalogue of Microorganisms (GCM) 10K type strain sequencing project: providing services to taxonomists for standard genome sequencing and annotation.</title>
        <authorList>
            <consortium name="The Broad Institute Genomics Platform"/>
            <consortium name="The Broad Institute Genome Sequencing Center for Infectious Disease"/>
            <person name="Wu L."/>
            <person name="Ma J."/>
        </authorList>
    </citation>
    <scope>NUCLEOTIDE SEQUENCE [LARGE SCALE GENOMIC DNA]</scope>
    <source>
        <strain evidence="4">JCM 14549</strain>
    </source>
</reference>
<feature type="domain" description="TadE-like" evidence="2">
    <location>
        <begin position="16"/>
        <end position="58"/>
    </location>
</feature>
<keyword evidence="1" id="KW-0812">Transmembrane</keyword>
<keyword evidence="1" id="KW-0472">Membrane</keyword>
<name>A0ABP5GVL8_9ACTN</name>
<proteinExistence type="predicted"/>
<comment type="caution">
    <text evidence="3">The sequence shown here is derived from an EMBL/GenBank/DDBJ whole genome shotgun (WGS) entry which is preliminary data.</text>
</comment>
<evidence type="ECO:0000259" key="2">
    <source>
        <dbReference type="Pfam" id="PF07811"/>
    </source>
</evidence>
<gene>
    <name evidence="3" type="ORF">GCM10009757_39000</name>
</gene>
<keyword evidence="1" id="KW-1133">Transmembrane helix</keyword>
<sequence length="123" mass="12494">MGRCERRARSAPRDGGYVTAEAAIAVPALVALLGMLLWALGAVATQLRCQDAARAAARAAARGEPPAVVLQLARAAAPGGADVQLRDEGDLHHVRVVARTPGPAALALDIGADAAAHREPGLP</sequence>
<dbReference type="RefSeq" id="WP_259454284.1">
    <property type="nucleotide sequence ID" value="NZ_BAAANQ010000008.1"/>
</dbReference>
<dbReference type="Proteomes" id="UP001403094">
    <property type="component" value="Unassembled WGS sequence"/>
</dbReference>
<dbReference type="Pfam" id="PF07811">
    <property type="entry name" value="TadE"/>
    <property type="match status" value="1"/>
</dbReference>
<keyword evidence="4" id="KW-1185">Reference proteome</keyword>
<dbReference type="InterPro" id="IPR012495">
    <property type="entry name" value="TadE-like_dom"/>
</dbReference>
<organism evidence="3 4">
    <name type="scientific">Streptomyces cheonanensis</name>
    <dbReference type="NCBI Taxonomy" id="312720"/>
    <lineage>
        <taxon>Bacteria</taxon>
        <taxon>Bacillati</taxon>
        <taxon>Actinomycetota</taxon>
        <taxon>Actinomycetes</taxon>
        <taxon>Kitasatosporales</taxon>
        <taxon>Streptomycetaceae</taxon>
        <taxon>Streptomyces</taxon>
    </lineage>
</organism>
<dbReference type="InterPro" id="IPR049790">
    <property type="entry name" value="Rv3655c/TadE"/>
</dbReference>
<dbReference type="NCBIfam" id="NF041390">
    <property type="entry name" value="TadE_Rv3655c"/>
    <property type="match status" value="1"/>
</dbReference>